<dbReference type="InterPro" id="IPR012606">
    <property type="entry name" value="Ribosomal_uS15_N"/>
</dbReference>
<dbReference type="GO" id="GO:0022627">
    <property type="term" value="C:cytosolic small ribosomal subunit"/>
    <property type="evidence" value="ECO:0007669"/>
    <property type="project" value="TreeGrafter"/>
</dbReference>
<evidence type="ECO:0000259" key="4">
    <source>
        <dbReference type="Pfam" id="PF08069"/>
    </source>
</evidence>
<keyword evidence="6" id="KW-1185">Reference proteome</keyword>
<keyword evidence="2 5" id="KW-0689">Ribosomal protein</keyword>
<keyword evidence="3" id="KW-0687">Ribonucleoprotein</keyword>
<dbReference type="EMBL" id="JACAZE010000006">
    <property type="protein sequence ID" value="KAF7314017.1"/>
    <property type="molecule type" value="Genomic_DNA"/>
</dbReference>
<dbReference type="GO" id="GO:0003735">
    <property type="term" value="F:structural constituent of ribosome"/>
    <property type="evidence" value="ECO:0007669"/>
    <property type="project" value="InterPro"/>
</dbReference>
<comment type="similarity">
    <text evidence="1">Belongs to the universal ribosomal protein uS15 family.</text>
</comment>
<dbReference type="Pfam" id="PF08069">
    <property type="entry name" value="Ribosomal_S13_N"/>
    <property type="match status" value="1"/>
</dbReference>
<comment type="caution">
    <text evidence="5">The sequence shown here is derived from an EMBL/GenBank/DDBJ whole genome shotgun (WGS) entry which is preliminary data.</text>
</comment>
<dbReference type="InterPro" id="IPR023029">
    <property type="entry name" value="Ribosomal_uS15_arc_euk"/>
</dbReference>
<evidence type="ECO:0000256" key="2">
    <source>
        <dbReference type="ARBA" id="ARBA00022980"/>
    </source>
</evidence>
<dbReference type="PANTHER" id="PTHR11885">
    <property type="entry name" value="RIBOSOMAL PROTEIN S15P/S13E"/>
    <property type="match status" value="1"/>
</dbReference>
<organism evidence="5 6">
    <name type="scientific">Mycena chlorophos</name>
    <name type="common">Agaric fungus</name>
    <name type="synonym">Agaricus chlorophos</name>
    <dbReference type="NCBI Taxonomy" id="658473"/>
    <lineage>
        <taxon>Eukaryota</taxon>
        <taxon>Fungi</taxon>
        <taxon>Dikarya</taxon>
        <taxon>Basidiomycota</taxon>
        <taxon>Agaricomycotina</taxon>
        <taxon>Agaricomycetes</taxon>
        <taxon>Agaricomycetidae</taxon>
        <taxon>Agaricales</taxon>
        <taxon>Marasmiineae</taxon>
        <taxon>Mycenaceae</taxon>
        <taxon>Mycena</taxon>
    </lineage>
</organism>
<dbReference type="Proteomes" id="UP000613580">
    <property type="component" value="Unassembled WGS sequence"/>
</dbReference>
<proteinExistence type="inferred from homology"/>
<reference evidence="5" key="1">
    <citation type="submission" date="2020-05" db="EMBL/GenBank/DDBJ databases">
        <title>Mycena genomes resolve the evolution of fungal bioluminescence.</title>
        <authorList>
            <person name="Tsai I.J."/>
        </authorList>
    </citation>
    <scope>NUCLEOTIDE SEQUENCE</scope>
    <source>
        <strain evidence="5">110903Hualien_Pintung</strain>
    </source>
</reference>
<dbReference type="AlphaFoldDB" id="A0A8H6TBY5"/>
<dbReference type="GO" id="GO:0005730">
    <property type="term" value="C:nucleolus"/>
    <property type="evidence" value="ECO:0007669"/>
    <property type="project" value="TreeGrafter"/>
</dbReference>
<evidence type="ECO:0000313" key="5">
    <source>
        <dbReference type="EMBL" id="KAF7314017.1"/>
    </source>
</evidence>
<evidence type="ECO:0000256" key="1">
    <source>
        <dbReference type="ARBA" id="ARBA00008434"/>
    </source>
</evidence>
<feature type="domain" description="Small ribosomal subunit protein uS15 N-terminal" evidence="4">
    <location>
        <begin position="59"/>
        <end position="88"/>
    </location>
</feature>
<dbReference type="PANTHER" id="PTHR11885:SF6">
    <property type="entry name" value="SMALL RIBOSOMAL SUBUNIT PROTEIN US15"/>
    <property type="match status" value="1"/>
</dbReference>
<evidence type="ECO:0000256" key="3">
    <source>
        <dbReference type="ARBA" id="ARBA00023274"/>
    </source>
</evidence>
<dbReference type="GO" id="GO:0070181">
    <property type="term" value="F:small ribosomal subunit rRNA binding"/>
    <property type="evidence" value="ECO:0007669"/>
    <property type="project" value="TreeGrafter"/>
</dbReference>
<name>A0A8H6TBY5_MYCCL</name>
<gene>
    <name evidence="5" type="ORF">HMN09_00560200</name>
</gene>
<sequence length="178" mass="19320">MAVTAPNPPSGAKLLSAPLPLSTAHKTAKHGVNARTWQGHVAAKSSMNNRLTFGVLCTPEVVEHIVKLARKGLTSTEIGVTIRDSRGIPQVCFLTVNNILRILKGQDLGHSIPEDLSGTFYRLPYRRAPPTLPNTTPESHQDSNPALQYLTQPGLARFRVVFSSPVPSRAAYIAEYDS</sequence>
<dbReference type="OrthoDB" id="623277at2759"/>
<dbReference type="Gene3D" id="4.10.860.130">
    <property type="match status" value="1"/>
</dbReference>
<dbReference type="GO" id="GO:0006412">
    <property type="term" value="P:translation"/>
    <property type="evidence" value="ECO:0007669"/>
    <property type="project" value="InterPro"/>
</dbReference>
<protein>
    <submittedName>
        <fullName evidence="5">Ribosomal protein S13</fullName>
    </submittedName>
</protein>
<accession>A0A8H6TBY5</accession>
<evidence type="ECO:0000313" key="6">
    <source>
        <dbReference type="Proteomes" id="UP000613580"/>
    </source>
</evidence>